<keyword evidence="5" id="KW-0479">Metal-binding</keyword>
<dbReference type="InterPro" id="IPR003959">
    <property type="entry name" value="ATPase_AAA_core"/>
</dbReference>
<feature type="compositionally biased region" description="Acidic residues" evidence="9">
    <location>
        <begin position="774"/>
        <end position="785"/>
    </location>
</feature>
<protein>
    <recommendedName>
        <fullName evidence="3">Origin recognition complex subunit 1</fullName>
    </recommendedName>
</protein>
<feature type="compositionally biased region" description="Basic residues" evidence="9">
    <location>
        <begin position="635"/>
        <end position="644"/>
    </location>
</feature>
<feature type="compositionally biased region" description="Polar residues" evidence="9">
    <location>
        <begin position="683"/>
        <end position="701"/>
    </location>
</feature>
<dbReference type="InterPro" id="IPR043151">
    <property type="entry name" value="BAH_sf"/>
</dbReference>
<feature type="compositionally biased region" description="Low complexity" evidence="9">
    <location>
        <begin position="499"/>
        <end position="517"/>
    </location>
</feature>
<dbReference type="CDD" id="cd08768">
    <property type="entry name" value="Cdc6_C"/>
    <property type="match status" value="1"/>
</dbReference>
<feature type="region of interest" description="Disordered" evidence="9">
    <location>
        <begin position="217"/>
        <end position="260"/>
    </location>
</feature>
<feature type="compositionally biased region" description="Acidic residues" evidence="9">
    <location>
        <begin position="793"/>
        <end position="806"/>
    </location>
</feature>
<sequence>MPIPFQNYFTAPDVEWVGVGELHQGQGRRQLTKHYRQFTLDGETYSIGDCILISKTEIISASGDEDDCYIAIIADLFEKELVYNRAEVQKFAEVHWYWQLDELSVQIKKMLKGEKLAEKEVILDLSNKFERNVDLSTIQGKCKVRHIKCKEPNFNFSEKENEDDDNNNEPRKVFFTRKFFNGKSIVPITGDEVLDSSSIKTSTPNKSASELKRLAKSAGTPKGNHYSPNGKVASNKNERKSSEHSTPDLTPNGNSGRKKSSVYTALITPKKFVQRLFKMNKSNKSDKTDLSSSKLMSLEKERLKKAESSPLDKMARLNQKAVVSMIMNESDDENDESVDTASVTSNVTSLDEVDGGDVCASVGWKQKGAGMARAVTKCERRGKRRREDESDSDDEGDDHGSDDESQRGRTNGKRQKMDISADEYEDKSRKGKVGIDSRKKGLVRSQTERGKRAPKVTIRRFSGERYSASLSPPDKQSKSPSRNKSANSSKDTPGLSLPSSLVLKLNGSSSKVSVKNSPTVSRLTGSPYRRKSIFEAPEGDDLVKTPQAKRKGSDKTPDSLEGGRRRLSVNLFRLDSPGFVEKVLNQTPSGRGKSPMKKQRHELPSIGDDDSEHVFADDIPARFSGIFIDSSPRKSSGRTHRVPLRFRDDLDDDRESSGSRTPAKKESTPSKKMASKDGATPTKMATPTRMVTPTKSLTPKRTLSDYRTPPRGNVDTPKLSANRGTPRRAAATRVKSYADMSLPNDDETGSPVAKGNNSKSSKVNRNQRIVRLDEELDDSDADADYIEEKNVSEESDSDVEAGQDEDYAQKKKKKTTQKRISSVKKTPSRTPQRHTPSSHRSRASSRTPQIPSRSGPKATPGNDLEEARARLHVSAVPDSLPCREKEFSDIFGFVESKILDGTGGCMYISGVPGTGKTATVKEVVNILQSERDEGNLADFTFIEVNGMRLTEPRQAYVEILKALTGQKATAEHASNLLNKMFTSPGPRSVPVVLLVDELDLLWTRKQDVMYNIFDWPTKEKAKLIVLAVANTMDLPERMMMKRVASRLGLTRMTFQPYTFRQLEEIVASRMKGLRVFDGDAIQLAARKVAAVSGDARRALDICRRSTEIAELRSEEENIDSPMVTMGDINKAVEEMFCSPKIVAIKNLSVQEQMFLKAIVAEYQRAGIEEAEFKKLYDQHLTLCRFEGVHAPTMTELAAMCYRLGSIRLLLIEAGRLDLCMRVRLNVSQDDVMYALREDEGNRSF</sequence>
<dbReference type="Pfam" id="PF09079">
    <property type="entry name" value="WHD_Cdc6"/>
    <property type="match status" value="1"/>
</dbReference>
<evidence type="ECO:0000256" key="5">
    <source>
        <dbReference type="ARBA" id="ARBA00022723"/>
    </source>
</evidence>
<keyword evidence="8" id="KW-0539">Nucleus</keyword>
<dbReference type="PANTHER" id="PTHR10763:SF23">
    <property type="entry name" value="ORIGIN RECOGNITION COMPLEX SUBUNIT 1"/>
    <property type="match status" value="1"/>
</dbReference>
<feature type="compositionally biased region" description="Polar residues" evidence="9">
    <location>
        <begin position="478"/>
        <end position="491"/>
    </location>
</feature>
<dbReference type="Proteomes" id="UP000694888">
    <property type="component" value="Unplaced"/>
</dbReference>
<dbReference type="SMART" id="SM00382">
    <property type="entry name" value="AAA"/>
    <property type="match status" value="1"/>
</dbReference>
<evidence type="ECO:0000256" key="6">
    <source>
        <dbReference type="ARBA" id="ARBA00022842"/>
    </source>
</evidence>
<comment type="similarity">
    <text evidence="2">Belongs to the ORC1 family.</text>
</comment>
<evidence type="ECO:0000256" key="4">
    <source>
        <dbReference type="ARBA" id="ARBA00022705"/>
    </source>
</evidence>
<evidence type="ECO:0000313" key="11">
    <source>
        <dbReference type="Proteomes" id="UP000694888"/>
    </source>
</evidence>
<evidence type="ECO:0000256" key="1">
    <source>
        <dbReference type="ARBA" id="ARBA00004123"/>
    </source>
</evidence>
<dbReference type="Pfam" id="PF00004">
    <property type="entry name" value="AAA"/>
    <property type="match status" value="1"/>
</dbReference>
<proteinExistence type="inferred from homology"/>
<evidence type="ECO:0000256" key="3">
    <source>
        <dbReference type="ARBA" id="ARBA00019081"/>
    </source>
</evidence>
<dbReference type="InterPro" id="IPR003593">
    <property type="entry name" value="AAA+_ATPase"/>
</dbReference>
<feature type="region of interest" description="Disordered" evidence="9">
    <location>
        <begin position="329"/>
        <end position="567"/>
    </location>
</feature>
<keyword evidence="7" id="KW-0238">DNA-binding</keyword>
<dbReference type="Gene3D" id="3.40.50.300">
    <property type="entry name" value="P-loop containing nucleotide triphosphate hydrolases"/>
    <property type="match status" value="1"/>
</dbReference>
<dbReference type="SMART" id="SM01074">
    <property type="entry name" value="Cdc6_C"/>
    <property type="match status" value="1"/>
</dbReference>
<dbReference type="InterPro" id="IPR027417">
    <property type="entry name" value="P-loop_NTPase"/>
</dbReference>
<feature type="compositionally biased region" description="Basic and acidic residues" evidence="9">
    <location>
        <begin position="398"/>
        <end position="407"/>
    </location>
</feature>
<keyword evidence="6" id="KW-0460">Magnesium</keyword>
<gene>
    <name evidence="12" type="primary">LOC101859988</name>
</gene>
<feature type="compositionally biased region" description="Acidic residues" evidence="9">
    <location>
        <begin position="329"/>
        <end position="338"/>
    </location>
</feature>
<evidence type="ECO:0000256" key="9">
    <source>
        <dbReference type="SAM" id="MobiDB-lite"/>
    </source>
</evidence>
<evidence type="ECO:0000313" key="12">
    <source>
        <dbReference type="RefSeq" id="XP_005090166.1"/>
    </source>
</evidence>
<name>A0ABM0JBY9_APLCA</name>
<dbReference type="InterPro" id="IPR054425">
    <property type="entry name" value="Cdc6_ORC1-like_ATPase_lid"/>
</dbReference>
<evidence type="ECO:0000256" key="2">
    <source>
        <dbReference type="ARBA" id="ARBA00008398"/>
    </source>
</evidence>
<accession>A0ABM0JBY9</accession>
<dbReference type="InterPro" id="IPR050311">
    <property type="entry name" value="ORC1/CDC6"/>
</dbReference>
<dbReference type="SUPFAM" id="SSF46785">
    <property type="entry name" value="Winged helix' DNA-binding domain"/>
    <property type="match status" value="1"/>
</dbReference>
<feature type="region of interest" description="Disordered" evidence="9">
    <location>
        <begin position="583"/>
        <end position="613"/>
    </location>
</feature>
<comment type="subcellular location">
    <subcellularLocation>
        <location evidence="1">Nucleus</location>
    </subcellularLocation>
</comment>
<dbReference type="Pfam" id="PF22606">
    <property type="entry name" value="Cdc6-ORC-like_ATPase_lid"/>
    <property type="match status" value="1"/>
</dbReference>
<feature type="compositionally biased region" description="Polar residues" evidence="9">
    <location>
        <begin position="819"/>
        <end position="835"/>
    </location>
</feature>
<feature type="compositionally biased region" description="Basic and acidic residues" evidence="9">
    <location>
        <begin position="236"/>
        <end position="246"/>
    </location>
</feature>
<dbReference type="SMART" id="SM00439">
    <property type="entry name" value="BAH"/>
    <property type="match status" value="1"/>
</dbReference>
<keyword evidence="4" id="KW-0235">DNA replication</keyword>
<reference evidence="12" key="1">
    <citation type="submission" date="2025-08" db="UniProtKB">
        <authorList>
            <consortium name="RefSeq"/>
        </authorList>
    </citation>
    <scope>IDENTIFICATION</scope>
</reference>
<feature type="region of interest" description="Disordered" evidence="9">
    <location>
        <begin position="625"/>
        <end position="862"/>
    </location>
</feature>
<dbReference type="Gene3D" id="1.10.8.60">
    <property type="match status" value="1"/>
</dbReference>
<dbReference type="Gene3D" id="2.30.30.490">
    <property type="match status" value="1"/>
</dbReference>
<evidence type="ECO:0000256" key="8">
    <source>
        <dbReference type="ARBA" id="ARBA00023242"/>
    </source>
</evidence>
<dbReference type="InterPro" id="IPR015163">
    <property type="entry name" value="Cdc6_C"/>
</dbReference>
<keyword evidence="11" id="KW-1185">Reference proteome</keyword>
<evidence type="ECO:0000259" key="10">
    <source>
        <dbReference type="PROSITE" id="PS51038"/>
    </source>
</evidence>
<dbReference type="InterPro" id="IPR001025">
    <property type="entry name" value="BAH_dom"/>
</dbReference>
<organism evidence="11 12">
    <name type="scientific">Aplysia californica</name>
    <name type="common">California sea hare</name>
    <dbReference type="NCBI Taxonomy" id="6500"/>
    <lineage>
        <taxon>Eukaryota</taxon>
        <taxon>Metazoa</taxon>
        <taxon>Spiralia</taxon>
        <taxon>Lophotrochozoa</taxon>
        <taxon>Mollusca</taxon>
        <taxon>Gastropoda</taxon>
        <taxon>Heterobranchia</taxon>
        <taxon>Euthyneura</taxon>
        <taxon>Tectipleura</taxon>
        <taxon>Aplysiida</taxon>
        <taxon>Aplysioidea</taxon>
        <taxon>Aplysiidae</taxon>
        <taxon>Aplysia</taxon>
    </lineage>
</organism>
<feature type="domain" description="BAH" evidence="10">
    <location>
        <begin position="43"/>
        <end position="191"/>
    </location>
</feature>
<feature type="compositionally biased region" description="Basic and acidic residues" evidence="9">
    <location>
        <begin position="551"/>
        <end position="564"/>
    </location>
</feature>
<dbReference type="RefSeq" id="XP_005090166.1">
    <property type="nucleotide sequence ID" value="XM_005090109.3"/>
</dbReference>
<dbReference type="InterPro" id="IPR036390">
    <property type="entry name" value="WH_DNA-bd_sf"/>
</dbReference>
<evidence type="ECO:0000256" key="7">
    <source>
        <dbReference type="ARBA" id="ARBA00023125"/>
    </source>
</evidence>
<dbReference type="SUPFAM" id="SSF52540">
    <property type="entry name" value="P-loop containing nucleoside triphosphate hydrolases"/>
    <property type="match status" value="1"/>
</dbReference>
<feature type="compositionally biased region" description="Polar residues" evidence="9">
    <location>
        <begin position="339"/>
        <end position="349"/>
    </location>
</feature>
<dbReference type="Pfam" id="PF01426">
    <property type="entry name" value="BAH"/>
    <property type="match status" value="1"/>
</dbReference>
<dbReference type="PROSITE" id="PS51038">
    <property type="entry name" value="BAH"/>
    <property type="match status" value="1"/>
</dbReference>
<feature type="compositionally biased region" description="Polar residues" evidence="9">
    <location>
        <begin position="755"/>
        <end position="767"/>
    </location>
</feature>
<dbReference type="GeneID" id="101859988"/>
<dbReference type="PANTHER" id="PTHR10763">
    <property type="entry name" value="CELL DIVISION CONTROL PROTEIN 6-RELATED"/>
    <property type="match status" value="1"/>
</dbReference>